<dbReference type="GO" id="GO:0062193">
    <property type="term" value="F:D-ribose pyranase activity"/>
    <property type="evidence" value="ECO:0007669"/>
    <property type="project" value="UniProtKB-EC"/>
</dbReference>
<dbReference type="Pfam" id="PF05025">
    <property type="entry name" value="RbsD_FucU"/>
    <property type="match status" value="1"/>
</dbReference>
<dbReference type="EC" id="5.4.99.62" evidence="2 6"/>
<feature type="binding site" evidence="6">
    <location>
        <position position="28"/>
    </location>
    <ligand>
        <name>substrate</name>
    </ligand>
</feature>
<dbReference type="GO" id="GO:0016872">
    <property type="term" value="F:intramolecular lyase activity"/>
    <property type="evidence" value="ECO:0007669"/>
    <property type="project" value="UniProtKB-UniRule"/>
</dbReference>
<keyword evidence="5 6" id="KW-0119">Carbohydrate metabolism</keyword>
<organism evidence="7 8">
    <name type="scientific">Brochothrix campestris FSL F6-1037</name>
    <dbReference type="NCBI Taxonomy" id="1265861"/>
    <lineage>
        <taxon>Bacteria</taxon>
        <taxon>Bacillati</taxon>
        <taxon>Bacillota</taxon>
        <taxon>Bacilli</taxon>
        <taxon>Bacillales</taxon>
        <taxon>Listeriaceae</taxon>
        <taxon>Brochothrix</taxon>
    </lineage>
</organism>
<dbReference type="GO" id="GO:0048029">
    <property type="term" value="F:monosaccharide binding"/>
    <property type="evidence" value="ECO:0007669"/>
    <property type="project" value="InterPro"/>
</dbReference>
<comment type="similarity">
    <text evidence="6">Belongs to the RbsD / FucU family. RbsD subfamily.</text>
</comment>
<keyword evidence="3 6" id="KW-0963">Cytoplasm</keyword>
<comment type="function">
    <text evidence="6">Catalyzes the interconversion of beta-pyran and beta-furan forms of D-ribose.</text>
</comment>
<dbReference type="Gene3D" id="3.40.1650.10">
    <property type="entry name" value="RbsD-like domain"/>
    <property type="match status" value="1"/>
</dbReference>
<feature type="active site" description="Proton donor" evidence="6">
    <location>
        <position position="20"/>
    </location>
</feature>
<dbReference type="InterPro" id="IPR007721">
    <property type="entry name" value="RbsD_FucU"/>
</dbReference>
<dbReference type="SUPFAM" id="SSF102546">
    <property type="entry name" value="RbsD-like"/>
    <property type="match status" value="1"/>
</dbReference>
<evidence type="ECO:0000313" key="7">
    <source>
        <dbReference type="EMBL" id="EUJ41676.1"/>
    </source>
</evidence>
<dbReference type="PANTHER" id="PTHR37831:SF1">
    <property type="entry name" value="D-RIBOSE PYRANASE"/>
    <property type="match status" value="1"/>
</dbReference>
<dbReference type="Proteomes" id="UP000019243">
    <property type="component" value="Unassembled WGS sequence"/>
</dbReference>
<name>W7D104_9LIST</name>
<comment type="subcellular location">
    <subcellularLocation>
        <location evidence="6">Cytoplasm</location>
    </subcellularLocation>
</comment>
<dbReference type="NCBIfam" id="NF008761">
    <property type="entry name" value="PRK11797.1"/>
    <property type="match status" value="1"/>
</dbReference>
<dbReference type="HAMAP" id="MF_01661">
    <property type="entry name" value="D_rib_pyranase"/>
    <property type="match status" value="1"/>
</dbReference>
<keyword evidence="4 6" id="KW-0413">Isomerase</keyword>
<dbReference type="OrthoDB" id="9805009at2"/>
<comment type="pathway">
    <text evidence="6">Carbohydrate metabolism; D-ribose degradation; D-ribose 5-phosphate from beta-D-ribopyranose: step 1/2.</text>
</comment>
<keyword evidence="8" id="KW-1185">Reference proteome</keyword>
<dbReference type="UniPathway" id="UPA00916">
    <property type="reaction ID" value="UER00888"/>
</dbReference>
<proteinExistence type="inferred from homology"/>
<comment type="subunit">
    <text evidence="6">Homodecamer.</text>
</comment>
<dbReference type="GO" id="GO:0019303">
    <property type="term" value="P:D-ribose catabolic process"/>
    <property type="evidence" value="ECO:0007669"/>
    <property type="project" value="UniProtKB-UniRule"/>
</dbReference>
<evidence type="ECO:0000256" key="5">
    <source>
        <dbReference type="ARBA" id="ARBA00023277"/>
    </source>
</evidence>
<dbReference type="InterPro" id="IPR023064">
    <property type="entry name" value="D-ribose_pyranase"/>
</dbReference>
<evidence type="ECO:0000256" key="4">
    <source>
        <dbReference type="ARBA" id="ARBA00023235"/>
    </source>
</evidence>
<dbReference type="GO" id="GO:0005829">
    <property type="term" value="C:cytosol"/>
    <property type="evidence" value="ECO:0007669"/>
    <property type="project" value="TreeGrafter"/>
</dbReference>
<dbReference type="PANTHER" id="PTHR37831">
    <property type="entry name" value="D-RIBOSE PYRANASE"/>
    <property type="match status" value="1"/>
</dbReference>
<reference evidence="7 8" key="1">
    <citation type="submission" date="2012-12" db="EMBL/GenBank/DDBJ databases">
        <title>Novel taxa of Listeriaceae from agricultural environments in the United States.</title>
        <authorList>
            <person name="den Bakker H.C."/>
            <person name="Allred A."/>
            <person name="Warchocki S."/>
            <person name="Wright E.M."/>
            <person name="Burrell A."/>
            <person name="Nightingale K.K."/>
            <person name="Kephart D."/>
            <person name="Wiedmann M."/>
        </authorList>
    </citation>
    <scope>NUCLEOTIDE SEQUENCE [LARGE SCALE GENOMIC DNA]</scope>
    <source>
        <strain evidence="7 8">FSL F6-1037</strain>
    </source>
</reference>
<evidence type="ECO:0000256" key="2">
    <source>
        <dbReference type="ARBA" id="ARBA00012862"/>
    </source>
</evidence>
<evidence type="ECO:0000313" key="8">
    <source>
        <dbReference type="Proteomes" id="UP000019243"/>
    </source>
</evidence>
<gene>
    <name evidence="6" type="primary">rbsD</name>
    <name evidence="7" type="ORF">BCAMP_02265</name>
</gene>
<sequence>MKRYGPLNSDMSKTLADIGHTDTIAIGDCGLPIPTEVKKIDLAIEQGVPRFMTVLKNVAEHLVIEKVTIATEIITQNPDVYAAIQALFGEAIPIVTVSHEQLKAALPETKAVIRTGEATPYANIILHAGVNF</sequence>
<evidence type="ECO:0000256" key="3">
    <source>
        <dbReference type="ARBA" id="ARBA00022490"/>
    </source>
</evidence>
<protein>
    <recommendedName>
        <fullName evidence="2 6">D-ribose pyranase</fullName>
        <ecNumber evidence="2 6">5.4.99.62</ecNumber>
    </recommendedName>
</protein>
<dbReference type="InterPro" id="IPR023750">
    <property type="entry name" value="RbsD-like_sf"/>
</dbReference>
<comment type="caution">
    <text evidence="7">The sequence shown here is derived from an EMBL/GenBank/DDBJ whole genome shotgun (WGS) entry which is preliminary data.</text>
</comment>
<dbReference type="STRING" id="1265861.BCAMP_02265"/>
<evidence type="ECO:0000256" key="1">
    <source>
        <dbReference type="ARBA" id="ARBA00000223"/>
    </source>
</evidence>
<dbReference type="EMBL" id="AODH01000009">
    <property type="protein sequence ID" value="EUJ41676.1"/>
    <property type="molecule type" value="Genomic_DNA"/>
</dbReference>
<feature type="binding site" evidence="6">
    <location>
        <begin position="121"/>
        <end position="123"/>
    </location>
    <ligand>
        <name>substrate</name>
    </ligand>
</feature>
<accession>W7D104</accession>
<comment type="catalytic activity">
    <reaction evidence="1 6">
        <text>beta-D-ribopyranose = beta-D-ribofuranose</text>
        <dbReference type="Rhea" id="RHEA:25432"/>
        <dbReference type="ChEBI" id="CHEBI:27476"/>
        <dbReference type="ChEBI" id="CHEBI:47002"/>
        <dbReference type="EC" id="5.4.99.62"/>
    </reaction>
</comment>
<dbReference type="PATRIC" id="fig|1265861.3.peg.438"/>
<dbReference type="RefSeq" id="WP_035313269.1">
    <property type="nucleotide sequence ID" value="NZ_AODH01000009.1"/>
</dbReference>
<evidence type="ECO:0000256" key="6">
    <source>
        <dbReference type="HAMAP-Rule" id="MF_01661"/>
    </source>
</evidence>
<feature type="binding site" evidence="6">
    <location>
        <position position="99"/>
    </location>
    <ligand>
        <name>substrate</name>
    </ligand>
</feature>
<dbReference type="AlphaFoldDB" id="W7D104"/>